<keyword evidence="6" id="KW-1185">Reference proteome</keyword>
<dbReference type="InterPro" id="IPR036322">
    <property type="entry name" value="WD40_repeat_dom_sf"/>
</dbReference>
<dbReference type="Proteomes" id="UP000325577">
    <property type="component" value="Linkage Group LG20"/>
</dbReference>
<proteinExistence type="inferred from homology"/>
<dbReference type="Gene3D" id="2.130.10.10">
    <property type="entry name" value="YVTN repeat-like/Quinoprotein amine dehydrogenase"/>
    <property type="match status" value="1"/>
</dbReference>
<name>A0A5J5AIJ0_9ASTE</name>
<organism evidence="5 6">
    <name type="scientific">Nyssa sinensis</name>
    <dbReference type="NCBI Taxonomy" id="561372"/>
    <lineage>
        <taxon>Eukaryota</taxon>
        <taxon>Viridiplantae</taxon>
        <taxon>Streptophyta</taxon>
        <taxon>Embryophyta</taxon>
        <taxon>Tracheophyta</taxon>
        <taxon>Spermatophyta</taxon>
        <taxon>Magnoliopsida</taxon>
        <taxon>eudicotyledons</taxon>
        <taxon>Gunneridae</taxon>
        <taxon>Pentapetalae</taxon>
        <taxon>asterids</taxon>
        <taxon>Cornales</taxon>
        <taxon>Nyssaceae</taxon>
        <taxon>Nyssa</taxon>
    </lineage>
</organism>
<evidence type="ECO:0000256" key="1">
    <source>
        <dbReference type="ARBA" id="ARBA00007253"/>
    </source>
</evidence>
<keyword evidence="2" id="KW-0687">Ribonucleoprotein</keyword>
<dbReference type="EMBL" id="CM018044">
    <property type="protein sequence ID" value="KAA8529968.1"/>
    <property type="molecule type" value="Genomic_DNA"/>
</dbReference>
<evidence type="ECO:0000256" key="4">
    <source>
        <dbReference type="SAM" id="MobiDB-lite"/>
    </source>
</evidence>
<dbReference type="SUPFAM" id="SSF50978">
    <property type="entry name" value="WD40 repeat-like"/>
    <property type="match status" value="1"/>
</dbReference>
<sequence>MVEGRPVGLQVGGVQCPIRVEIWEWQVAELNVKISATKLLGVSDRLINGPSAQRTVTLARFPKATTYDVGEHDCKGKSQSSSTDLKLHISAENENRPRRCTLTGHSHFIQGVILSSDIWFAFSGSYEGELRLWDVAAETTAYCFVGHTKDVISVIFSKKIMLSELGRRVVYFLKFVISDAVDFAASSACSAMSCTVDFVASFACLGVSCDVDIVASDACFISKHQRPPVNHYHHETNTDVSPSRAVAPSKALPQPRPSPSPLTTTPVTTAQTTTTSGSAA</sequence>
<dbReference type="GO" id="GO:0045182">
    <property type="term" value="F:translation regulator activity"/>
    <property type="evidence" value="ECO:0007669"/>
    <property type="project" value="InterPro"/>
</dbReference>
<feature type="repeat" description="WD" evidence="3">
    <location>
        <begin position="102"/>
        <end position="143"/>
    </location>
</feature>
<keyword evidence="3" id="KW-0853">WD repeat</keyword>
<evidence type="ECO:0000313" key="6">
    <source>
        <dbReference type="Proteomes" id="UP000325577"/>
    </source>
</evidence>
<accession>A0A5J5AIJ0</accession>
<reference evidence="5 6" key="1">
    <citation type="submission" date="2019-09" db="EMBL/GenBank/DDBJ databases">
        <title>A chromosome-level genome assembly of the Chinese tupelo Nyssa sinensis.</title>
        <authorList>
            <person name="Yang X."/>
            <person name="Kang M."/>
            <person name="Yang Y."/>
            <person name="Xiong H."/>
            <person name="Wang M."/>
            <person name="Zhang Z."/>
            <person name="Wang Z."/>
            <person name="Wu H."/>
            <person name="Ma T."/>
            <person name="Liu J."/>
            <person name="Xi Z."/>
        </authorList>
    </citation>
    <scope>NUCLEOTIDE SEQUENCE [LARGE SCALE GENOMIC DNA]</scope>
    <source>
        <strain evidence="5">J267</strain>
        <tissue evidence="5">Leaf</tissue>
    </source>
</reference>
<protein>
    <submittedName>
        <fullName evidence="5">Uncharacterized protein</fullName>
    </submittedName>
</protein>
<evidence type="ECO:0000313" key="5">
    <source>
        <dbReference type="EMBL" id="KAA8529968.1"/>
    </source>
</evidence>
<dbReference type="PROSITE" id="PS50082">
    <property type="entry name" value="WD_REPEATS_2"/>
    <property type="match status" value="1"/>
</dbReference>
<dbReference type="PANTHER" id="PTHR19868">
    <property type="entry name" value="RECEPTOR FOR ACTIVATED PROTEIN KINASE C RACK1"/>
    <property type="match status" value="1"/>
</dbReference>
<gene>
    <name evidence="5" type="ORF">F0562_034428</name>
</gene>
<dbReference type="InterPro" id="IPR045223">
    <property type="entry name" value="RACK1-like"/>
</dbReference>
<evidence type="ECO:0000256" key="3">
    <source>
        <dbReference type="PROSITE-ProRule" id="PRU00221"/>
    </source>
</evidence>
<evidence type="ECO:0000256" key="2">
    <source>
        <dbReference type="ARBA" id="ARBA00023274"/>
    </source>
</evidence>
<feature type="compositionally biased region" description="Low complexity" evidence="4">
    <location>
        <begin position="261"/>
        <end position="280"/>
    </location>
</feature>
<dbReference type="GO" id="GO:0043022">
    <property type="term" value="F:ribosome binding"/>
    <property type="evidence" value="ECO:0007669"/>
    <property type="project" value="InterPro"/>
</dbReference>
<dbReference type="GO" id="GO:1990904">
    <property type="term" value="C:ribonucleoprotein complex"/>
    <property type="evidence" value="ECO:0007669"/>
    <property type="project" value="UniProtKB-KW"/>
</dbReference>
<feature type="region of interest" description="Disordered" evidence="4">
    <location>
        <begin position="230"/>
        <end position="280"/>
    </location>
</feature>
<dbReference type="InterPro" id="IPR001680">
    <property type="entry name" value="WD40_rpt"/>
</dbReference>
<dbReference type="InterPro" id="IPR015943">
    <property type="entry name" value="WD40/YVTN_repeat-like_dom_sf"/>
</dbReference>
<comment type="similarity">
    <text evidence="1">Belongs to the WD repeat G protein beta family. Ribosomal protein RACK1 subfamily.</text>
</comment>
<dbReference type="OrthoDB" id="7875889at2759"/>
<dbReference type="PROSITE" id="PS50294">
    <property type="entry name" value="WD_REPEATS_REGION"/>
    <property type="match status" value="1"/>
</dbReference>
<dbReference type="AlphaFoldDB" id="A0A5J5AIJ0"/>